<evidence type="ECO:0000313" key="4">
    <source>
        <dbReference type="EMBL" id="MFD2238133.1"/>
    </source>
</evidence>
<dbReference type="PROSITE" id="PS51186">
    <property type="entry name" value="GNAT"/>
    <property type="match status" value="1"/>
</dbReference>
<feature type="domain" description="N-acetyltransferase" evidence="3">
    <location>
        <begin position="1"/>
        <end position="164"/>
    </location>
</feature>
<accession>A0ABW5CQ05</accession>
<organism evidence="4 5">
    <name type="scientific">Aureimonas populi</name>
    <dbReference type="NCBI Taxonomy" id="1701758"/>
    <lineage>
        <taxon>Bacteria</taxon>
        <taxon>Pseudomonadati</taxon>
        <taxon>Pseudomonadota</taxon>
        <taxon>Alphaproteobacteria</taxon>
        <taxon>Hyphomicrobiales</taxon>
        <taxon>Aurantimonadaceae</taxon>
        <taxon>Aureimonas</taxon>
    </lineage>
</organism>
<gene>
    <name evidence="4" type="ORF">ACFSKQ_11745</name>
</gene>
<dbReference type="Proteomes" id="UP001597371">
    <property type="component" value="Unassembled WGS sequence"/>
</dbReference>
<dbReference type="EMBL" id="JBHUIJ010000013">
    <property type="protein sequence ID" value="MFD2238133.1"/>
    <property type="molecule type" value="Genomic_DNA"/>
</dbReference>
<keyword evidence="2 4" id="KW-0012">Acyltransferase</keyword>
<keyword evidence="1 4" id="KW-0808">Transferase</keyword>
<reference evidence="5" key="1">
    <citation type="journal article" date="2019" name="Int. J. Syst. Evol. Microbiol.">
        <title>The Global Catalogue of Microorganisms (GCM) 10K type strain sequencing project: providing services to taxonomists for standard genome sequencing and annotation.</title>
        <authorList>
            <consortium name="The Broad Institute Genomics Platform"/>
            <consortium name="The Broad Institute Genome Sequencing Center for Infectious Disease"/>
            <person name="Wu L."/>
            <person name="Ma J."/>
        </authorList>
    </citation>
    <scope>NUCLEOTIDE SEQUENCE [LARGE SCALE GENOMIC DNA]</scope>
    <source>
        <strain evidence="5">ZS-35-S2</strain>
    </source>
</reference>
<dbReference type="CDD" id="cd04301">
    <property type="entry name" value="NAT_SF"/>
    <property type="match status" value="1"/>
</dbReference>
<dbReference type="InterPro" id="IPR016181">
    <property type="entry name" value="Acyl_CoA_acyltransferase"/>
</dbReference>
<dbReference type="EC" id="2.3.-.-" evidence="4"/>
<dbReference type="PANTHER" id="PTHR43072:SF23">
    <property type="entry name" value="UPF0039 PROTEIN C11D3.02C"/>
    <property type="match status" value="1"/>
</dbReference>
<keyword evidence="5" id="KW-1185">Reference proteome</keyword>
<protein>
    <submittedName>
        <fullName evidence="4">GNAT family N-acetyltransferase</fullName>
        <ecNumber evidence="4">2.3.-.-</ecNumber>
    </submittedName>
</protein>
<dbReference type="GO" id="GO:0016746">
    <property type="term" value="F:acyltransferase activity"/>
    <property type="evidence" value="ECO:0007669"/>
    <property type="project" value="UniProtKB-KW"/>
</dbReference>
<dbReference type="Pfam" id="PF00583">
    <property type="entry name" value="Acetyltransf_1"/>
    <property type="match status" value="1"/>
</dbReference>
<dbReference type="InterPro" id="IPR000182">
    <property type="entry name" value="GNAT_dom"/>
</dbReference>
<evidence type="ECO:0000256" key="1">
    <source>
        <dbReference type="ARBA" id="ARBA00022679"/>
    </source>
</evidence>
<evidence type="ECO:0000259" key="3">
    <source>
        <dbReference type="PROSITE" id="PS51186"/>
    </source>
</evidence>
<dbReference type="SUPFAM" id="SSF55729">
    <property type="entry name" value="Acyl-CoA N-acyltransferases (Nat)"/>
    <property type="match status" value="1"/>
</dbReference>
<evidence type="ECO:0000313" key="5">
    <source>
        <dbReference type="Proteomes" id="UP001597371"/>
    </source>
</evidence>
<evidence type="ECO:0000256" key="2">
    <source>
        <dbReference type="ARBA" id="ARBA00023315"/>
    </source>
</evidence>
<comment type="caution">
    <text evidence="4">The sequence shown here is derived from an EMBL/GenBank/DDBJ whole genome shotgun (WGS) entry which is preliminary data.</text>
</comment>
<name>A0ABW5CQ05_9HYPH</name>
<dbReference type="Gene3D" id="3.40.630.30">
    <property type="match status" value="1"/>
</dbReference>
<proteinExistence type="predicted"/>
<dbReference type="PANTHER" id="PTHR43072">
    <property type="entry name" value="N-ACETYLTRANSFERASE"/>
    <property type="match status" value="1"/>
</dbReference>
<dbReference type="RefSeq" id="WP_209740267.1">
    <property type="nucleotide sequence ID" value="NZ_CP072611.1"/>
</dbReference>
<sequence length="178" mass="19328">MELRDAHAGDAEGIMGIYNDAVANTTAIWNETPVDAADRAKWLAARQASGYPVLVCLDETGCVCGYASFGDWRAFDGYRHTVEHSVYVRSDARGRGIGKSLMVALIERARLCGKHVMVAGIEAGNAASIGLHERLGFERAGRLEEVGTKFGRWLDLEFMYLRLDAGEAPPPPHLPPAA</sequence>